<reference evidence="1" key="1">
    <citation type="submission" date="2020-03" db="EMBL/GenBank/DDBJ databases">
        <title>The deep terrestrial virosphere.</title>
        <authorList>
            <person name="Holmfeldt K."/>
            <person name="Nilsson E."/>
            <person name="Simone D."/>
            <person name="Lopez-Fernandez M."/>
            <person name="Wu X."/>
            <person name="de Brujin I."/>
            <person name="Lundin D."/>
            <person name="Andersson A."/>
            <person name="Bertilsson S."/>
            <person name="Dopson M."/>
        </authorList>
    </citation>
    <scope>NUCLEOTIDE SEQUENCE</scope>
    <source>
        <strain evidence="2">MM415A01929</strain>
        <strain evidence="3">MM415B02600</strain>
        <strain evidence="1">TM448A02081</strain>
        <strain evidence="4">TM448B02995</strain>
    </source>
</reference>
<evidence type="ECO:0000313" key="1">
    <source>
        <dbReference type="EMBL" id="QJA51349.1"/>
    </source>
</evidence>
<dbReference type="AlphaFoldDB" id="A0A6H1ZV46"/>
<evidence type="ECO:0000313" key="4">
    <source>
        <dbReference type="EMBL" id="QJI02175.1"/>
    </source>
</evidence>
<evidence type="ECO:0000313" key="2">
    <source>
        <dbReference type="EMBL" id="QJA74781.1"/>
    </source>
</evidence>
<dbReference type="EMBL" id="MT142826">
    <property type="protein sequence ID" value="QJA89148.1"/>
    <property type="molecule type" value="Genomic_DNA"/>
</dbReference>
<sequence>MKQINYNILPDYMRNEAKRYIEEGIPCGDFLTAVFENNLVEAFGKADDTNQMFMFEYAKFLYNEAPRSCWGSKETVDKWISNGGLKGVSA</sequence>
<dbReference type="EMBL" id="MT144255">
    <property type="protein sequence ID" value="QJA51349.1"/>
    <property type="molecule type" value="Genomic_DNA"/>
</dbReference>
<dbReference type="EMBL" id="MT144980">
    <property type="protein sequence ID" value="QJI02175.1"/>
    <property type="molecule type" value="Genomic_DNA"/>
</dbReference>
<accession>A0A6H1ZV46</accession>
<gene>
    <name evidence="2" type="ORF">MM415A01929_0019</name>
    <name evidence="3" type="ORF">MM415B02600_0006</name>
    <name evidence="1" type="ORF">TM448A02081_0012</name>
    <name evidence="4" type="ORF">TM448B02995_0006</name>
</gene>
<name>A0A6H1ZV46_9ZZZZ</name>
<protein>
    <submittedName>
        <fullName evidence="1">Uncharacterized protein</fullName>
    </submittedName>
</protein>
<evidence type="ECO:0000313" key="3">
    <source>
        <dbReference type="EMBL" id="QJA89148.1"/>
    </source>
</evidence>
<dbReference type="EMBL" id="MT142120">
    <property type="protein sequence ID" value="QJA74781.1"/>
    <property type="molecule type" value="Genomic_DNA"/>
</dbReference>
<organism evidence="1">
    <name type="scientific">viral metagenome</name>
    <dbReference type="NCBI Taxonomy" id="1070528"/>
    <lineage>
        <taxon>unclassified sequences</taxon>
        <taxon>metagenomes</taxon>
        <taxon>organismal metagenomes</taxon>
    </lineage>
</organism>
<proteinExistence type="predicted"/>